<dbReference type="PRINTS" id="PR00889">
    <property type="entry name" value="CALPONIN"/>
</dbReference>
<dbReference type="Proteomes" id="UP001174909">
    <property type="component" value="Unassembled WGS sequence"/>
</dbReference>
<evidence type="ECO:0000256" key="5">
    <source>
        <dbReference type="ARBA" id="ARBA00025109"/>
    </source>
</evidence>
<dbReference type="Gene3D" id="1.10.418.10">
    <property type="entry name" value="Calponin-like domain"/>
    <property type="match status" value="1"/>
</dbReference>
<dbReference type="GO" id="GO:0005516">
    <property type="term" value="F:calmodulin binding"/>
    <property type="evidence" value="ECO:0007669"/>
    <property type="project" value="UniProtKB-KW"/>
</dbReference>
<feature type="compositionally biased region" description="Basic and acidic residues" evidence="7">
    <location>
        <begin position="141"/>
        <end position="154"/>
    </location>
</feature>
<dbReference type="AlphaFoldDB" id="A0AA35WQ62"/>
<evidence type="ECO:0000313" key="10">
    <source>
        <dbReference type="Proteomes" id="UP001174909"/>
    </source>
</evidence>
<dbReference type="InterPro" id="IPR050606">
    <property type="entry name" value="Calponin-like"/>
</dbReference>
<comment type="function">
    <text evidence="5 6">Thin filament-associated protein that is implicated in the regulation and modulation of smooth muscle contraction. It is capable of binding to actin, calmodulin and tropomyosin. The interaction of calponin with actin inhibits the actomyosin Mg-ATPase activity.</text>
</comment>
<evidence type="ECO:0000256" key="7">
    <source>
        <dbReference type="SAM" id="MobiDB-lite"/>
    </source>
</evidence>
<accession>A0AA35WQ62</accession>
<dbReference type="EMBL" id="CASHTH010001968">
    <property type="protein sequence ID" value="CAI8022615.1"/>
    <property type="molecule type" value="Genomic_DNA"/>
</dbReference>
<dbReference type="PRINTS" id="PR00888">
    <property type="entry name" value="SM22CALPONIN"/>
</dbReference>
<dbReference type="InterPro" id="IPR001715">
    <property type="entry name" value="CH_dom"/>
</dbReference>
<dbReference type="GO" id="GO:0051015">
    <property type="term" value="F:actin filament binding"/>
    <property type="evidence" value="ECO:0007669"/>
    <property type="project" value="TreeGrafter"/>
</dbReference>
<evidence type="ECO:0000256" key="3">
    <source>
        <dbReference type="ARBA" id="ARBA00022860"/>
    </source>
</evidence>
<comment type="caution">
    <text evidence="9">The sequence shown here is derived from an EMBL/GenBank/DDBJ whole genome shotgun (WGS) entry which is preliminary data.</text>
</comment>
<reference evidence="9" key="1">
    <citation type="submission" date="2023-03" db="EMBL/GenBank/DDBJ databases">
        <authorList>
            <person name="Steffen K."/>
            <person name="Cardenas P."/>
        </authorList>
    </citation>
    <scope>NUCLEOTIDE SEQUENCE</scope>
</reference>
<gene>
    <name evidence="9" type="ORF">GBAR_LOCUS13265</name>
</gene>
<dbReference type="Pfam" id="PF00402">
    <property type="entry name" value="Calponin"/>
    <property type="match status" value="1"/>
</dbReference>
<dbReference type="GO" id="GO:0007015">
    <property type="term" value="P:actin filament organization"/>
    <property type="evidence" value="ECO:0007669"/>
    <property type="project" value="TreeGrafter"/>
</dbReference>
<evidence type="ECO:0000256" key="2">
    <source>
        <dbReference type="ARBA" id="ARBA00022737"/>
    </source>
</evidence>
<dbReference type="SUPFAM" id="SSF47576">
    <property type="entry name" value="Calponin-homology domain, CH-domain"/>
    <property type="match status" value="1"/>
</dbReference>
<dbReference type="PROSITE" id="PS50021">
    <property type="entry name" value="CH"/>
    <property type="match status" value="1"/>
</dbReference>
<dbReference type="PANTHER" id="PTHR47385:SF14">
    <property type="entry name" value="TRANSGELIN"/>
    <property type="match status" value="1"/>
</dbReference>
<evidence type="ECO:0000256" key="6">
    <source>
        <dbReference type="RuleBase" id="RU361224"/>
    </source>
</evidence>
<dbReference type="InterPro" id="IPR000557">
    <property type="entry name" value="Calponin_repeat"/>
</dbReference>
<dbReference type="SMART" id="SM00033">
    <property type="entry name" value="CH"/>
    <property type="match status" value="1"/>
</dbReference>
<dbReference type="PROSITE" id="PS51122">
    <property type="entry name" value="CALPONIN_2"/>
    <property type="match status" value="1"/>
</dbReference>
<sequence length="191" mass="21238">MAYRASKSGINADQAKKQDAAYDQVAEDQARQWIEAITEEPVGGSDFFEGLKDGSHLCRLLNRLKPGLVSQKYESPVTQPFKQLETIGKFLDGCQQYGLSEKDLFVTLDLHEACNKNMVVATIFALGRTAQKNGYEGPKLGPKEAEGQKREWTEEELRQGASVVSLQMGTNKVASQQGMTPYGKQRQIYQS</sequence>
<keyword evidence="4 6" id="KW-0009">Actin-binding</keyword>
<keyword evidence="10" id="KW-1185">Reference proteome</keyword>
<protein>
    <recommendedName>
        <fullName evidence="6">Calponin</fullName>
    </recommendedName>
</protein>
<dbReference type="Pfam" id="PF00307">
    <property type="entry name" value="CH"/>
    <property type="match status" value="1"/>
</dbReference>
<dbReference type="GO" id="GO:0015629">
    <property type="term" value="C:actin cytoskeleton"/>
    <property type="evidence" value="ECO:0007669"/>
    <property type="project" value="TreeGrafter"/>
</dbReference>
<keyword evidence="3 6" id="KW-0112">Calmodulin-binding</keyword>
<proteinExistence type="inferred from homology"/>
<dbReference type="PANTHER" id="PTHR47385">
    <property type="entry name" value="CALPONIN"/>
    <property type="match status" value="1"/>
</dbReference>
<dbReference type="InterPro" id="IPR036872">
    <property type="entry name" value="CH_dom_sf"/>
</dbReference>
<comment type="similarity">
    <text evidence="1 6">Belongs to the calponin family.</text>
</comment>
<evidence type="ECO:0000256" key="4">
    <source>
        <dbReference type="ARBA" id="ARBA00023203"/>
    </source>
</evidence>
<keyword evidence="2" id="KW-0677">Repeat</keyword>
<dbReference type="PROSITE" id="PS01052">
    <property type="entry name" value="CALPONIN_1"/>
    <property type="match status" value="1"/>
</dbReference>
<organism evidence="9 10">
    <name type="scientific">Geodia barretti</name>
    <name type="common">Barrett's horny sponge</name>
    <dbReference type="NCBI Taxonomy" id="519541"/>
    <lineage>
        <taxon>Eukaryota</taxon>
        <taxon>Metazoa</taxon>
        <taxon>Porifera</taxon>
        <taxon>Demospongiae</taxon>
        <taxon>Heteroscleromorpha</taxon>
        <taxon>Tetractinellida</taxon>
        <taxon>Astrophorina</taxon>
        <taxon>Geodiidae</taxon>
        <taxon>Geodia</taxon>
    </lineage>
</organism>
<name>A0AA35WQ62_GEOBA</name>
<evidence type="ECO:0000259" key="8">
    <source>
        <dbReference type="PROSITE" id="PS50021"/>
    </source>
</evidence>
<feature type="region of interest" description="Disordered" evidence="7">
    <location>
        <begin position="134"/>
        <end position="154"/>
    </location>
</feature>
<evidence type="ECO:0000313" key="9">
    <source>
        <dbReference type="EMBL" id="CAI8022615.1"/>
    </source>
</evidence>
<dbReference type="InterPro" id="IPR001997">
    <property type="entry name" value="Calponin/LIMCH1"/>
</dbReference>
<dbReference type="InterPro" id="IPR003096">
    <property type="entry name" value="SM22_calponin"/>
</dbReference>
<dbReference type="GO" id="GO:0031032">
    <property type="term" value="P:actomyosin structure organization"/>
    <property type="evidence" value="ECO:0007669"/>
    <property type="project" value="InterPro"/>
</dbReference>
<evidence type="ECO:0000256" key="1">
    <source>
        <dbReference type="ARBA" id="ARBA00009631"/>
    </source>
</evidence>
<feature type="domain" description="Calponin-homology (CH)" evidence="8">
    <location>
        <begin position="24"/>
        <end position="131"/>
    </location>
</feature>